<gene>
    <name evidence="1" type="ORF">CFP56_019769</name>
</gene>
<accession>A0AAW0M2Y6</accession>
<sequence length="77" mass="8980">MHLNDDNASSDLDEDPEDRYLALNILTSKSEPYGSPRENQCIDLSLDNFLIKFRLEEDYWKVINDGPWFIGQQFPSV</sequence>
<name>A0AAW0M2Y6_QUESU</name>
<dbReference type="AlphaFoldDB" id="A0AAW0M2Y6"/>
<protein>
    <recommendedName>
        <fullName evidence="2">DUF4283 domain-containing protein</fullName>
    </recommendedName>
</protein>
<evidence type="ECO:0008006" key="2">
    <source>
        <dbReference type="Google" id="ProtNLM"/>
    </source>
</evidence>
<reference evidence="1" key="1">
    <citation type="submission" date="2017-12" db="EMBL/GenBank/DDBJ databases">
        <authorList>
            <person name="Barbosa P."/>
            <person name="Usie A."/>
            <person name="Ramos A.M."/>
        </authorList>
    </citation>
    <scope>NUCLEOTIDE SEQUENCE</scope>
    <source>
        <strain evidence="1">HL8</strain>
        <tissue evidence="1">Leaves</tissue>
    </source>
</reference>
<reference evidence="1" key="3">
    <citation type="submission" date="2023-07" db="EMBL/GenBank/DDBJ databases">
        <title>An improved reference 1 genome and first organelle genomes of Quercus suber.</title>
        <authorList>
            <consortium name="Genosuber Consortium"/>
            <person name="Usie A."/>
            <person name="Serra O."/>
            <person name="Barros P."/>
        </authorList>
    </citation>
    <scope>NUCLEOTIDE SEQUENCE</scope>
    <source>
        <strain evidence="1">HL8</strain>
        <tissue evidence="1">Leaves</tissue>
    </source>
</reference>
<organism evidence="1">
    <name type="scientific">Quercus suber</name>
    <name type="common">Cork oak</name>
    <dbReference type="NCBI Taxonomy" id="58331"/>
    <lineage>
        <taxon>Eukaryota</taxon>
        <taxon>Viridiplantae</taxon>
        <taxon>Streptophyta</taxon>
        <taxon>Embryophyta</taxon>
        <taxon>Tracheophyta</taxon>
        <taxon>Spermatophyta</taxon>
        <taxon>Magnoliopsida</taxon>
        <taxon>eudicotyledons</taxon>
        <taxon>Gunneridae</taxon>
        <taxon>Pentapetalae</taxon>
        <taxon>rosids</taxon>
        <taxon>fabids</taxon>
        <taxon>Fagales</taxon>
        <taxon>Fagaceae</taxon>
        <taxon>Quercus</taxon>
    </lineage>
</organism>
<reference evidence="1" key="2">
    <citation type="journal article" date="2018" name="Sci. Data">
        <title>The draft genome sequence of cork oak.</title>
        <authorList>
            <person name="Ramos A.M."/>
            <person name="Usie A."/>
            <person name="Barbosa P."/>
            <person name="Barros P.M."/>
            <person name="Capote T."/>
            <person name="Chaves I."/>
            <person name="Simoes F."/>
            <person name="Abreu I."/>
            <person name="Carrasquinho I."/>
            <person name="Faro C."/>
            <person name="Guimaraes J.B."/>
            <person name="Mendonca D."/>
            <person name="Nobrega F."/>
            <person name="Rodrigues L."/>
            <person name="Saibo N.J.M."/>
            <person name="Varela M.C."/>
            <person name="Egas C."/>
            <person name="Matos J."/>
            <person name="Miguel C.M."/>
            <person name="Oliveira M.M."/>
            <person name="Ricardo C.P."/>
            <person name="Goncalves S."/>
        </authorList>
    </citation>
    <scope>NUCLEOTIDE SEQUENCE [LARGE SCALE GENOMIC DNA]</scope>
    <source>
        <strain evidence="1">HL8</strain>
    </source>
</reference>
<comment type="caution">
    <text evidence="1">The sequence shown here is derived from an EMBL/GenBank/DDBJ whole genome shotgun (WGS) entry which is preliminary data.</text>
</comment>
<dbReference type="EMBL" id="PKMF04000030">
    <property type="protein sequence ID" value="KAK7857121.1"/>
    <property type="molecule type" value="Genomic_DNA"/>
</dbReference>
<proteinExistence type="predicted"/>
<evidence type="ECO:0000313" key="1">
    <source>
        <dbReference type="EMBL" id="KAK7857121.1"/>
    </source>
</evidence>